<evidence type="ECO:0000256" key="8">
    <source>
        <dbReference type="ARBA" id="ARBA00047984"/>
    </source>
</evidence>
<keyword evidence="4" id="KW-0347">Helicase</keyword>
<dbReference type="GO" id="GO:0003724">
    <property type="term" value="F:RNA helicase activity"/>
    <property type="evidence" value="ECO:0007669"/>
    <property type="project" value="UniProtKB-EC"/>
</dbReference>
<feature type="domain" description="Helicase ATP-binding" evidence="11">
    <location>
        <begin position="41"/>
        <end position="220"/>
    </location>
</feature>
<comment type="caution">
    <text evidence="14">The sequence shown here is derived from an EMBL/GenBank/DDBJ whole genome shotgun (WGS) entry which is preliminary data.</text>
</comment>
<dbReference type="SUPFAM" id="SSF52540">
    <property type="entry name" value="P-loop containing nucleoside triphosphate hydrolases"/>
    <property type="match status" value="2"/>
</dbReference>
<feature type="compositionally biased region" description="Basic and acidic residues" evidence="10">
    <location>
        <begin position="348"/>
        <end position="361"/>
    </location>
</feature>
<feature type="region of interest" description="Disordered" evidence="10">
    <location>
        <begin position="530"/>
        <end position="552"/>
    </location>
</feature>
<comment type="catalytic activity">
    <reaction evidence="8">
        <text>ATP + H2O = ADP + phosphate + H(+)</text>
        <dbReference type="Rhea" id="RHEA:13065"/>
        <dbReference type="ChEBI" id="CHEBI:15377"/>
        <dbReference type="ChEBI" id="CHEBI:15378"/>
        <dbReference type="ChEBI" id="CHEBI:30616"/>
        <dbReference type="ChEBI" id="CHEBI:43474"/>
        <dbReference type="ChEBI" id="CHEBI:456216"/>
        <dbReference type="EC" id="3.6.4.13"/>
    </reaction>
</comment>
<dbReference type="SMART" id="SM00490">
    <property type="entry name" value="HELICc"/>
    <property type="match status" value="1"/>
</dbReference>
<dbReference type="InterPro" id="IPR001650">
    <property type="entry name" value="Helicase_C-like"/>
</dbReference>
<evidence type="ECO:0000313" key="14">
    <source>
        <dbReference type="EMBL" id="KAK4527046.1"/>
    </source>
</evidence>
<keyword evidence="2" id="KW-0547">Nucleotide-binding</keyword>
<protein>
    <recommendedName>
        <fullName evidence="1">RNA helicase</fullName>
        <ecNumber evidence="1">3.6.4.13</ecNumber>
    </recommendedName>
</protein>
<dbReference type="InterPro" id="IPR027417">
    <property type="entry name" value="P-loop_NTPase"/>
</dbReference>
<dbReference type="Pfam" id="PF00270">
    <property type="entry name" value="DEAD"/>
    <property type="match status" value="1"/>
</dbReference>
<evidence type="ECO:0000259" key="13">
    <source>
        <dbReference type="PROSITE" id="PS51195"/>
    </source>
</evidence>
<dbReference type="Pfam" id="PF00271">
    <property type="entry name" value="Helicase_C"/>
    <property type="match status" value="2"/>
</dbReference>
<dbReference type="GO" id="GO:0003723">
    <property type="term" value="F:RNA binding"/>
    <property type="evidence" value="ECO:0007669"/>
    <property type="project" value="UniProtKB-KW"/>
</dbReference>
<dbReference type="AlphaFoldDB" id="A0AAV9IIM0"/>
<accession>A0AAV9IIM0</accession>
<feature type="region of interest" description="Disordered" evidence="10">
    <location>
        <begin position="334"/>
        <end position="367"/>
    </location>
</feature>
<evidence type="ECO:0000256" key="3">
    <source>
        <dbReference type="ARBA" id="ARBA00022801"/>
    </source>
</evidence>
<evidence type="ECO:0000256" key="9">
    <source>
        <dbReference type="PROSITE-ProRule" id="PRU00552"/>
    </source>
</evidence>
<dbReference type="GO" id="GO:0005829">
    <property type="term" value="C:cytosol"/>
    <property type="evidence" value="ECO:0007669"/>
    <property type="project" value="TreeGrafter"/>
</dbReference>
<dbReference type="InterPro" id="IPR044742">
    <property type="entry name" value="DEAD/DEAH_RhlB"/>
</dbReference>
<dbReference type="InterPro" id="IPR014001">
    <property type="entry name" value="Helicase_ATP-bd"/>
</dbReference>
<evidence type="ECO:0000256" key="2">
    <source>
        <dbReference type="ARBA" id="ARBA00022741"/>
    </source>
</evidence>
<feature type="domain" description="Helicase C-terminal" evidence="12">
    <location>
        <begin position="255"/>
        <end position="443"/>
    </location>
</feature>
<dbReference type="EMBL" id="JANCYU010000047">
    <property type="protein sequence ID" value="KAK4527046.1"/>
    <property type="molecule type" value="Genomic_DNA"/>
</dbReference>
<dbReference type="GO" id="GO:0016787">
    <property type="term" value="F:hydrolase activity"/>
    <property type="evidence" value="ECO:0007669"/>
    <property type="project" value="UniProtKB-KW"/>
</dbReference>
<dbReference type="CDD" id="cd00268">
    <property type="entry name" value="DEADc"/>
    <property type="match status" value="1"/>
</dbReference>
<dbReference type="Gene3D" id="3.40.50.300">
    <property type="entry name" value="P-loop containing nucleotide triphosphate hydrolases"/>
    <property type="match status" value="2"/>
</dbReference>
<dbReference type="SMART" id="SM00487">
    <property type="entry name" value="DEXDc"/>
    <property type="match status" value="1"/>
</dbReference>
<keyword evidence="6" id="KW-0694">RNA-binding</keyword>
<dbReference type="PANTHER" id="PTHR47959:SF21">
    <property type="entry name" value="DEAD-BOX HELICASE 56"/>
    <property type="match status" value="1"/>
</dbReference>
<evidence type="ECO:0000256" key="6">
    <source>
        <dbReference type="ARBA" id="ARBA00022884"/>
    </source>
</evidence>
<feature type="domain" description="DEAD-box RNA helicase Q" evidence="13">
    <location>
        <begin position="10"/>
        <end position="38"/>
    </location>
</feature>
<evidence type="ECO:0000256" key="5">
    <source>
        <dbReference type="ARBA" id="ARBA00022840"/>
    </source>
</evidence>
<dbReference type="InterPro" id="IPR050079">
    <property type="entry name" value="DEAD_box_RNA_helicase"/>
</dbReference>
<dbReference type="PROSITE" id="PS51194">
    <property type="entry name" value="HELICASE_CTER"/>
    <property type="match status" value="1"/>
</dbReference>
<dbReference type="PANTHER" id="PTHR47959">
    <property type="entry name" value="ATP-DEPENDENT RNA HELICASE RHLE-RELATED"/>
    <property type="match status" value="1"/>
</dbReference>
<dbReference type="CDD" id="cd18787">
    <property type="entry name" value="SF2_C_DEAD"/>
    <property type="match status" value="1"/>
</dbReference>
<evidence type="ECO:0000256" key="7">
    <source>
        <dbReference type="ARBA" id="ARBA00038041"/>
    </source>
</evidence>
<sequence>MLQSTPQIIESFEDLQLEPRLVKAIQKAGFLHPTPVQSQGLATLLRGVDALISAPTGTGKTVCYAVPIIHQLLKDTTLEQSTQASNEMAQWKALVLVPTKELAFQVTEAFQTLNRYNSIRTLALLQKQPVSWHKVALTHILVTTPATLQHLLQQKVYSMSRLKWLIVDEADLLFSFGYEQDMQKILASVPAHVQCVFVSATLDTDMHQFLRYFQDQRQGTFQKIQVQNDVTQEQKLQTLAKHHYVQVEQELDKYLLVFVLIKLQVIKGKILIFVNSVEKGFRLKLLLDQFYIHTSLLNAELPLLSRLHSVEQFNQGKSSILIATDEACHMQKRKKLDWKKEEEEEEENIRSEDRKETKGAEQEEEFDLSRGMDFQQVAVVLNFDCPSSFVSYIHRAGRTARAGKAGDILTLVTPEEMTRLESHFVEMGLKQEDRIPLKLKMSQVEPFRYRVEDCLFKITKNVLKEARATEIRREILNSEKMKEYFARHSLDFEALKSDRPLNTRTNPHLADIPSYLMPSELRPLNKNVHKNLQSKQSKKRRKTGRPFDPIKG</sequence>
<evidence type="ECO:0000256" key="1">
    <source>
        <dbReference type="ARBA" id="ARBA00012552"/>
    </source>
</evidence>
<keyword evidence="5" id="KW-0067">ATP-binding</keyword>
<dbReference type="PROSITE" id="PS51195">
    <property type="entry name" value="Q_MOTIF"/>
    <property type="match status" value="1"/>
</dbReference>
<keyword evidence="3" id="KW-0378">Hydrolase</keyword>
<dbReference type="InterPro" id="IPR011545">
    <property type="entry name" value="DEAD/DEAH_box_helicase_dom"/>
</dbReference>
<dbReference type="GO" id="GO:0005524">
    <property type="term" value="F:ATP binding"/>
    <property type="evidence" value="ECO:0007669"/>
    <property type="project" value="UniProtKB-KW"/>
</dbReference>
<reference evidence="14 15" key="1">
    <citation type="submission" date="2022-07" db="EMBL/GenBank/DDBJ databases">
        <title>Genome-wide signatures of adaptation to extreme environments.</title>
        <authorList>
            <person name="Cho C.H."/>
            <person name="Yoon H.S."/>
        </authorList>
    </citation>
    <scope>NUCLEOTIDE SEQUENCE [LARGE SCALE GENOMIC DNA]</scope>
    <source>
        <strain evidence="14 15">108.79 E11</strain>
    </source>
</reference>
<evidence type="ECO:0000256" key="4">
    <source>
        <dbReference type="ARBA" id="ARBA00022806"/>
    </source>
</evidence>
<keyword evidence="15" id="KW-1185">Reference proteome</keyword>
<dbReference type="Proteomes" id="UP001300502">
    <property type="component" value="Unassembled WGS sequence"/>
</dbReference>
<evidence type="ECO:0000313" key="15">
    <source>
        <dbReference type="Proteomes" id="UP001300502"/>
    </source>
</evidence>
<gene>
    <name evidence="14" type="ORF">GAYE_SCF34G4967</name>
</gene>
<dbReference type="InterPro" id="IPR014014">
    <property type="entry name" value="RNA_helicase_DEAD_Q_motif"/>
</dbReference>
<dbReference type="EC" id="3.6.4.13" evidence="1"/>
<feature type="short sequence motif" description="Q motif" evidence="9">
    <location>
        <begin position="10"/>
        <end position="38"/>
    </location>
</feature>
<evidence type="ECO:0000259" key="11">
    <source>
        <dbReference type="PROSITE" id="PS51192"/>
    </source>
</evidence>
<dbReference type="PROSITE" id="PS51192">
    <property type="entry name" value="HELICASE_ATP_BIND_1"/>
    <property type="match status" value="1"/>
</dbReference>
<comment type="similarity">
    <text evidence="7">Belongs to the DEAD box helicase family. DDX56/DBP9 subfamily.</text>
</comment>
<evidence type="ECO:0000259" key="12">
    <source>
        <dbReference type="PROSITE" id="PS51194"/>
    </source>
</evidence>
<name>A0AAV9IIM0_9RHOD</name>
<organism evidence="14 15">
    <name type="scientific">Galdieria yellowstonensis</name>
    <dbReference type="NCBI Taxonomy" id="3028027"/>
    <lineage>
        <taxon>Eukaryota</taxon>
        <taxon>Rhodophyta</taxon>
        <taxon>Bangiophyceae</taxon>
        <taxon>Galdieriales</taxon>
        <taxon>Galdieriaceae</taxon>
        <taxon>Galdieria</taxon>
    </lineage>
</organism>
<evidence type="ECO:0000256" key="10">
    <source>
        <dbReference type="SAM" id="MobiDB-lite"/>
    </source>
</evidence>
<proteinExistence type="inferred from homology"/>